<comment type="caution">
    <text evidence="2">The sequence shown here is derived from an EMBL/GenBank/DDBJ whole genome shotgun (WGS) entry which is preliminary data.</text>
</comment>
<feature type="compositionally biased region" description="Low complexity" evidence="1">
    <location>
        <begin position="100"/>
        <end position="115"/>
    </location>
</feature>
<evidence type="ECO:0000256" key="1">
    <source>
        <dbReference type="SAM" id="MobiDB-lite"/>
    </source>
</evidence>
<feature type="compositionally biased region" description="Polar residues" evidence="1">
    <location>
        <begin position="34"/>
        <end position="48"/>
    </location>
</feature>
<feature type="region of interest" description="Disordered" evidence="1">
    <location>
        <begin position="98"/>
        <end position="121"/>
    </location>
</feature>
<evidence type="ECO:0000313" key="2">
    <source>
        <dbReference type="EMBL" id="KAJ8655513.1"/>
    </source>
</evidence>
<proteinExistence type="predicted"/>
<dbReference type="EMBL" id="JARTCD010000048">
    <property type="protein sequence ID" value="KAJ8655513.1"/>
    <property type="molecule type" value="Genomic_DNA"/>
</dbReference>
<feature type="compositionally biased region" description="Basic and acidic residues" evidence="1">
    <location>
        <begin position="1"/>
        <end position="17"/>
    </location>
</feature>
<name>A0AAD7UYQ9_9FUNG</name>
<dbReference type="AlphaFoldDB" id="A0AAD7UYQ9"/>
<feature type="region of interest" description="Disordered" evidence="1">
    <location>
        <begin position="1"/>
        <end position="55"/>
    </location>
</feature>
<accession>A0AAD7UYQ9</accession>
<protein>
    <submittedName>
        <fullName evidence="2">Uncharacterized protein</fullName>
    </submittedName>
</protein>
<dbReference type="Proteomes" id="UP001234581">
    <property type="component" value="Unassembled WGS sequence"/>
</dbReference>
<evidence type="ECO:0000313" key="3">
    <source>
        <dbReference type="Proteomes" id="UP001234581"/>
    </source>
</evidence>
<feature type="compositionally biased region" description="Pro residues" evidence="1">
    <location>
        <begin position="18"/>
        <end position="29"/>
    </location>
</feature>
<sequence>MKAEEQKNATGNDHRETPTPPPVPPPTPSPQSSRNNTSLLSPWWSESTQPEKKPAKGHHLLMHFTRIVNGSIKDNNDSNSNSNTPLFTEQCVLLTKQDHSSSTTTTDPQHSTSTSNGIKFLNDKQQSDCRMVCLLRENQEKRKEQQKAHGSFLNPFHGLWIIVATTQARCLEHTAEKEITKKNHADYYTINLGERFSGSGDDVKRMVTKLFAPTQELTRRYIQSWEDGTQSAFLSKFWESAVRGDAFQLVRDSTRRLFKMASGGDKDDNGKDNRS</sequence>
<gene>
    <name evidence="2" type="ORF">O0I10_008799</name>
</gene>
<organism evidence="2 3">
    <name type="scientific">Lichtheimia ornata</name>
    <dbReference type="NCBI Taxonomy" id="688661"/>
    <lineage>
        <taxon>Eukaryota</taxon>
        <taxon>Fungi</taxon>
        <taxon>Fungi incertae sedis</taxon>
        <taxon>Mucoromycota</taxon>
        <taxon>Mucoromycotina</taxon>
        <taxon>Mucoromycetes</taxon>
        <taxon>Mucorales</taxon>
        <taxon>Lichtheimiaceae</taxon>
        <taxon>Lichtheimia</taxon>
    </lineage>
</organism>
<dbReference type="RefSeq" id="XP_058340426.1">
    <property type="nucleotide sequence ID" value="XM_058488800.1"/>
</dbReference>
<keyword evidence="3" id="KW-1185">Reference proteome</keyword>
<reference evidence="2 3" key="1">
    <citation type="submission" date="2023-03" db="EMBL/GenBank/DDBJ databases">
        <title>Genome sequence of Lichtheimia ornata CBS 291.66.</title>
        <authorList>
            <person name="Mohabir J.T."/>
            <person name="Shea T.P."/>
            <person name="Kurbessoian T."/>
            <person name="Berby B."/>
            <person name="Fontaine J."/>
            <person name="Livny J."/>
            <person name="Gnirke A."/>
            <person name="Stajich J.E."/>
            <person name="Cuomo C.A."/>
        </authorList>
    </citation>
    <scope>NUCLEOTIDE SEQUENCE [LARGE SCALE GENOMIC DNA]</scope>
    <source>
        <strain evidence="2">CBS 291.66</strain>
    </source>
</reference>
<dbReference type="GeneID" id="83216206"/>